<feature type="transmembrane region" description="Helical" evidence="2">
    <location>
        <begin position="40"/>
        <end position="65"/>
    </location>
</feature>
<proteinExistence type="inferred from homology"/>
<dbReference type="GO" id="GO:0016780">
    <property type="term" value="F:phosphotransferase activity, for other substituted phosphate groups"/>
    <property type="evidence" value="ECO:0007669"/>
    <property type="project" value="TreeGrafter"/>
</dbReference>
<dbReference type="PANTHER" id="PTHR30576:SF0">
    <property type="entry name" value="UNDECAPRENYL-PHOSPHATE N-ACETYLGALACTOSAMINYL 1-PHOSPHATE TRANSFERASE-RELATED"/>
    <property type="match status" value="1"/>
</dbReference>
<organism evidence="4 5">
    <name type="scientific">Ruminococcus difficilis</name>
    <dbReference type="NCBI Taxonomy" id="2763069"/>
    <lineage>
        <taxon>Bacteria</taxon>
        <taxon>Bacillati</taxon>
        <taxon>Bacillota</taxon>
        <taxon>Clostridia</taxon>
        <taxon>Eubacteriales</taxon>
        <taxon>Oscillospiraceae</taxon>
        <taxon>Ruminococcus</taxon>
    </lineage>
</organism>
<protein>
    <submittedName>
        <fullName evidence="4">Sugar transferase</fullName>
    </submittedName>
</protein>
<evidence type="ECO:0000256" key="2">
    <source>
        <dbReference type="SAM" id="Phobius"/>
    </source>
</evidence>
<keyword evidence="4" id="KW-0808">Transferase</keyword>
<accession>A0A934U007</accession>
<sequence length="233" mass="27063">MILLPFEKLPRKLQCDEVKKYYEILDKKRPSLVMKRVMDIILSLIMIVLLILPMAVIAIIIKLTSKGPVLYKQMRVTTNNRRFKIWKFRTMTVGADQKGALVTSANDNRVTGIGKTLRKFRLDELPQVFHVLSGKMSFVGTRPEVVKYVERYTPEMMATLLMPAGITSLASIRFKDEDAMIGDVSDPDEVDRIYVEEILPKKMRYNLKYLYRFGFRRDLYLMLSTVKHVFTGD</sequence>
<comment type="similarity">
    <text evidence="1">Belongs to the bacterial sugar transferase family.</text>
</comment>
<reference evidence="4" key="1">
    <citation type="submission" date="2021-01" db="EMBL/GenBank/DDBJ databases">
        <title>Genome public.</title>
        <authorList>
            <person name="Liu C."/>
            <person name="Sun Q."/>
        </authorList>
    </citation>
    <scope>NUCLEOTIDE SEQUENCE</scope>
    <source>
        <strain evidence="4">M6</strain>
    </source>
</reference>
<dbReference type="Pfam" id="PF02397">
    <property type="entry name" value="Bac_transf"/>
    <property type="match status" value="1"/>
</dbReference>
<evidence type="ECO:0000256" key="1">
    <source>
        <dbReference type="ARBA" id="ARBA00006464"/>
    </source>
</evidence>
<evidence type="ECO:0000313" key="4">
    <source>
        <dbReference type="EMBL" id="MBK6088063.1"/>
    </source>
</evidence>
<keyword evidence="2" id="KW-0812">Transmembrane</keyword>
<feature type="domain" description="Bacterial sugar transferase" evidence="3">
    <location>
        <begin position="35"/>
        <end position="230"/>
    </location>
</feature>
<dbReference type="InterPro" id="IPR003362">
    <property type="entry name" value="Bact_transf"/>
</dbReference>
<dbReference type="EMBL" id="JAEQMG010000048">
    <property type="protein sequence ID" value="MBK6088063.1"/>
    <property type="molecule type" value="Genomic_DNA"/>
</dbReference>
<keyword evidence="2" id="KW-1133">Transmembrane helix</keyword>
<gene>
    <name evidence="4" type="ORF">JKK62_05255</name>
</gene>
<keyword evidence="5" id="KW-1185">Reference proteome</keyword>
<name>A0A934U007_9FIRM</name>
<comment type="caution">
    <text evidence="4">The sequence shown here is derived from an EMBL/GenBank/DDBJ whole genome shotgun (WGS) entry which is preliminary data.</text>
</comment>
<keyword evidence="2" id="KW-0472">Membrane</keyword>
<evidence type="ECO:0000259" key="3">
    <source>
        <dbReference type="Pfam" id="PF02397"/>
    </source>
</evidence>
<dbReference type="Proteomes" id="UP000633365">
    <property type="component" value="Unassembled WGS sequence"/>
</dbReference>
<evidence type="ECO:0000313" key="5">
    <source>
        <dbReference type="Proteomes" id="UP000633365"/>
    </source>
</evidence>
<dbReference type="AlphaFoldDB" id="A0A934U007"/>
<dbReference type="RefSeq" id="WP_186832932.1">
    <property type="nucleotide sequence ID" value="NZ_JAEQMG010000048.1"/>
</dbReference>
<dbReference type="PANTHER" id="PTHR30576">
    <property type="entry name" value="COLANIC BIOSYNTHESIS UDP-GLUCOSE LIPID CARRIER TRANSFERASE"/>
    <property type="match status" value="1"/>
</dbReference>